<dbReference type="PANTHER" id="PTHR30136:SF24">
    <property type="entry name" value="HTH-TYPE TRANSCRIPTIONAL REPRESSOR ALLR"/>
    <property type="match status" value="1"/>
</dbReference>
<dbReference type="PANTHER" id="PTHR30136">
    <property type="entry name" value="HELIX-TURN-HELIX TRANSCRIPTIONAL REGULATOR, ICLR FAMILY"/>
    <property type="match status" value="1"/>
</dbReference>
<dbReference type="InterPro" id="IPR050707">
    <property type="entry name" value="HTH_MetabolicPath_Reg"/>
</dbReference>
<gene>
    <name evidence="6" type="ORF">K1W69_10000</name>
</gene>
<evidence type="ECO:0000256" key="3">
    <source>
        <dbReference type="ARBA" id="ARBA00023163"/>
    </source>
</evidence>
<keyword evidence="3" id="KW-0804">Transcription</keyword>
<evidence type="ECO:0000259" key="5">
    <source>
        <dbReference type="PROSITE" id="PS51078"/>
    </source>
</evidence>
<dbReference type="EMBL" id="JAICBX010000002">
    <property type="protein sequence ID" value="MBW8637520.1"/>
    <property type="molecule type" value="Genomic_DNA"/>
</dbReference>
<dbReference type="SUPFAM" id="SSF46785">
    <property type="entry name" value="Winged helix' DNA-binding domain"/>
    <property type="match status" value="1"/>
</dbReference>
<proteinExistence type="predicted"/>
<feature type="domain" description="IclR-ED" evidence="5">
    <location>
        <begin position="73"/>
        <end position="256"/>
    </location>
</feature>
<dbReference type="SMART" id="SM00346">
    <property type="entry name" value="HTH_ICLR"/>
    <property type="match status" value="1"/>
</dbReference>
<evidence type="ECO:0000256" key="2">
    <source>
        <dbReference type="ARBA" id="ARBA00023125"/>
    </source>
</evidence>
<evidence type="ECO:0000259" key="4">
    <source>
        <dbReference type="PROSITE" id="PS51077"/>
    </source>
</evidence>
<dbReference type="GO" id="GO:0003700">
    <property type="term" value="F:DNA-binding transcription factor activity"/>
    <property type="evidence" value="ECO:0007669"/>
    <property type="project" value="TreeGrafter"/>
</dbReference>
<dbReference type="PROSITE" id="PS51077">
    <property type="entry name" value="HTH_ICLR"/>
    <property type="match status" value="1"/>
</dbReference>
<feature type="domain" description="HTH iclR-type" evidence="4">
    <location>
        <begin position="10"/>
        <end position="72"/>
    </location>
</feature>
<dbReference type="InterPro" id="IPR014757">
    <property type="entry name" value="Tscrpt_reg_IclR_C"/>
</dbReference>
<dbReference type="CDD" id="cd00090">
    <property type="entry name" value="HTH_ARSR"/>
    <property type="match status" value="1"/>
</dbReference>
<dbReference type="AlphaFoldDB" id="A0AAE3CZN2"/>
<keyword evidence="1" id="KW-0805">Transcription regulation</keyword>
<dbReference type="Proteomes" id="UP001196509">
    <property type="component" value="Unassembled WGS sequence"/>
</dbReference>
<keyword evidence="7" id="KW-1185">Reference proteome</keyword>
<dbReference type="SUPFAM" id="SSF55781">
    <property type="entry name" value="GAF domain-like"/>
    <property type="match status" value="1"/>
</dbReference>
<dbReference type="InterPro" id="IPR036388">
    <property type="entry name" value="WH-like_DNA-bd_sf"/>
</dbReference>
<dbReference type="InterPro" id="IPR036390">
    <property type="entry name" value="WH_DNA-bd_sf"/>
</dbReference>
<dbReference type="InterPro" id="IPR005471">
    <property type="entry name" value="Tscrpt_reg_IclR_N"/>
</dbReference>
<dbReference type="Gene3D" id="1.10.10.10">
    <property type="entry name" value="Winged helix-like DNA-binding domain superfamily/Winged helix DNA-binding domain"/>
    <property type="match status" value="1"/>
</dbReference>
<sequence>MVKRSDASISKTLASGLAILEFLSRKSEPMGVRELSREMSMNPAQVQRLLNTLSDCGFVEKDMGLRRYRVGLTAFQVGRAYLADTGLVDAAAPILRDVSDRVSVNTYLAVRRGDVSIYIFVHLSQGALSVHAVPGNQMPLHSTAMGKALLSALTDDEIRRLLGAKPLPRITEATETDLDKLIEDVHHIRDGEVAIANEENIPGIFSAGAPVRDTDGEIIAAVSCACAVQMTTGDGRKRIEDEITQAAERISRRLGAPASVSYLR</sequence>
<reference evidence="6" key="1">
    <citation type="submission" date="2021-08" db="EMBL/GenBank/DDBJ databases">
        <title>Hoeflea bacterium WL0058 sp. nov., isolated from the sediment.</title>
        <authorList>
            <person name="Wang L."/>
            <person name="Zhang D."/>
        </authorList>
    </citation>
    <scope>NUCLEOTIDE SEQUENCE</scope>
    <source>
        <strain evidence="6">WL0058</strain>
    </source>
</reference>
<dbReference type="GO" id="GO:0003677">
    <property type="term" value="F:DNA binding"/>
    <property type="evidence" value="ECO:0007669"/>
    <property type="project" value="UniProtKB-KW"/>
</dbReference>
<dbReference type="GO" id="GO:0045892">
    <property type="term" value="P:negative regulation of DNA-templated transcription"/>
    <property type="evidence" value="ECO:0007669"/>
    <property type="project" value="TreeGrafter"/>
</dbReference>
<organism evidence="6 7">
    <name type="scientific">Flavimaribacter sediminis</name>
    <dbReference type="NCBI Taxonomy" id="2865987"/>
    <lineage>
        <taxon>Bacteria</taxon>
        <taxon>Pseudomonadati</taxon>
        <taxon>Pseudomonadota</taxon>
        <taxon>Alphaproteobacteria</taxon>
        <taxon>Hyphomicrobiales</taxon>
        <taxon>Rhizobiaceae</taxon>
        <taxon>Flavimaribacter</taxon>
    </lineage>
</organism>
<comment type="caution">
    <text evidence="6">The sequence shown here is derived from an EMBL/GenBank/DDBJ whole genome shotgun (WGS) entry which is preliminary data.</text>
</comment>
<dbReference type="RefSeq" id="WP_220228220.1">
    <property type="nucleotide sequence ID" value="NZ_JAICBX010000002.1"/>
</dbReference>
<name>A0AAE3CZN2_9HYPH</name>
<evidence type="ECO:0000313" key="6">
    <source>
        <dbReference type="EMBL" id="MBW8637520.1"/>
    </source>
</evidence>
<dbReference type="InterPro" id="IPR029016">
    <property type="entry name" value="GAF-like_dom_sf"/>
</dbReference>
<evidence type="ECO:0000256" key="1">
    <source>
        <dbReference type="ARBA" id="ARBA00023015"/>
    </source>
</evidence>
<evidence type="ECO:0000313" key="7">
    <source>
        <dbReference type="Proteomes" id="UP001196509"/>
    </source>
</evidence>
<dbReference type="InterPro" id="IPR011991">
    <property type="entry name" value="ArsR-like_HTH"/>
</dbReference>
<dbReference type="Gene3D" id="3.30.450.40">
    <property type="match status" value="1"/>
</dbReference>
<protein>
    <submittedName>
        <fullName evidence="6">IclR family transcriptional regulator</fullName>
    </submittedName>
</protein>
<dbReference type="Pfam" id="PF01614">
    <property type="entry name" value="IclR_C"/>
    <property type="match status" value="1"/>
</dbReference>
<keyword evidence="2" id="KW-0238">DNA-binding</keyword>
<accession>A0AAE3CZN2</accession>
<dbReference type="Pfam" id="PF09339">
    <property type="entry name" value="HTH_IclR"/>
    <property type="match status" value="1"/>
</dbReference>
<dbReference type="PROSITE" id="PS51078">
    <property type="entry name" value="ICLR_ED"/>
    <property type="match status" value="1"/>
</dbReference>